<dbReference type="Proteomes" id="UP000050761">
    <property type="component" value="Unassembled WGS sequence"/>
</dbReference>
<evidence type="ECO:0000313" key="4">
    <source>
        <dbReference type="WBParaSite" id="HPBE_0000128801-mRNA-1"/>
    </source>
</evidence>
<dbReference type="OrthoDB" id="410104at2759"/>
<keyword evidence="3" id="KW-1185">Reference proteome</keyword>
<evidence type="ECO:0000313" key="2">
    <source>
        <dbReference type="EMBL" id="VDO19671.1"/>
    </source>
</evidence>
<organism evidence="3 4">
    <name type="scientific">Heligmosomoides polygyrus</name>
    <name type="common">Parasitic roundworm</name>
    <dbReference type="NCBI Taxonomy" id="6339"/>
    <lineage>
        <taxon>Eukaryota</taxon>
        <taxon>Metazoa</taxon>
        <taxon>Ecdysozoa</taxon>
        <taxon>Nematoda</taxon>
        <taxon>Chromadorea</taxon>
        <taxon>Rhabditida</taxon>
        <taxon>Rhabditina</taxon>
        <taxon>Rhabditomorpha</taxon>
        <taxon>Strongyloidea</taxon>
        <taxon>Heligmosomidae</taxon>
        <taxon>Heligmosomoides</taxon>
    </lineage>
</organism>
<evidence type="ECO:0000256" key="1">
    <source>
        <dbReference type="SAM" id="MobiDB-lite"/>
    </source>
</evidence>
<dbReference type="WBParaSite" id="HPBE_0000128801-mRNA-1">
    <property type="protein sequence ID" value="HPBE_0000128801-mRNA-1"/>
    <property type="gene ID" value="HPBE_0000128801"/>
</dbReference>
<name>A0A183F546_HELPZ</name>
<accession>A0A3P7TF68</accession>
<gene>
    <name evidence="2" type="ORF">HPBE_LOCUS1289</name>
</gene>
<dbReference type="AlphaFoldDB" id="A0A183F546"/>
<protein>
    <submittedName>
        <fullName evidence="4">Endo/exonuclease/phosphatase domain-containing protein</fullName>
    </submittedName>
</protein>
<sequence length="204" mass="23187">MKRSSIRTEKDHGFYMVIVGDFNAKMGPRKLQKSHTGSQAIHRNSSGNFQQFEKSRNPRLPFPNKIDHNIFNRRNSQGDKPAWMSMIVRQLLADIRACEAVQNGNKAKLTPLRSHDGIVSTSRGAMEKAIDDFYPDVIDSNVHLPHLPHFRDPPRHIIGGESAPSQWKTSRAVLLYKKGDVHYIGNYRPICLLSVVNKLFIESS</sequence>
<feature type="region of interest" description="Disordered" evidence="1">
    <location>
        <begin position="49"/>
        <end position="68"/>
    </location>
</feature>
<evidence type="ECO:0000313" key="3">
    <source>
        <dbReference type="Proteomes" id="UP000050761"/>
    </source>
</evidence>
<reference evidence="2 3" key="1">
    <citation type="submission" date="2018-11" db="EMBL/GenBank/DDBJ databases">
        <authorList>
            <consortium name="Pathogen Informatics"/>
        </authorList>
    </citation>
    <scope>NUCLEOTIDE SEQUENCE [LARGE SCALE GENOMIC DNA]</scope>
</reference>
<proteinExistence type="predicted"/>
<dbReference type="EMBL" id="UZAH01001339">
    <property type="protein sequence ID" value="VDO19671.1"/>
    <property type="molecule type" value="Genomic_DNA"/>
</dbReference>
<reference evidence="4" key="2">
    <citation type="submission" date="2019-09" db="UniProtKB">
        <authorList>
            <consortium name="WormBaseParasite"/>
        </authorList>
    </citation>
    <scope>IDENTIFICATION</scope>
</reference>
<accession>A0A183F546</accession>